<dbReference type="AlphaFoldDB" id="B5E819"/>
<dbReference type="Pfam" id="PF01541">
    <property type="entry name" value="GIY-YIG"/>
    <property type="match status" value="1"/>
</dbReference>
<gene>
    <name evidence="2" type="ordered locus">Gbem_2985</name>
</gene>
<reference evidence="2 3" key="1">
    <citation type="submission" date="2008-07" db="EMBL/GenBank/DDBJ databases">
        <title>Complete sequence of Geobacter bemidjiensis BEM.</title>
        <authorList>
            <consortium name="US DOE Joint Genome Institute"/>
            <person name="Lucas S."/>
            <person name="Copeland A."/>
            <person name="Lapidus A."/>
            <person name="Glavina del Rio T."/>
            <person name="Dalin E."/>
            <person name="Tice H."/>
            <person name="Bruce D."/>
            <person name="Goodwin L."/>
            <person name="Pitluck S."/>
            <person name="Kiss H."/>
            <person name="Brettin T."/>
            <person name="Detter J.C."/>
            <person name="Han C."/>
            <person name="Kuske C.R."/>
            <person name="Schmutz J."/>
            <person name="Larimer F."/>
            <person name="Land M."/>
            <person name="Hauser L."/>
            <person name="Kyrpides N."/>
            <person name="Lykidis A."/>
            <person name="Lovley D."/>
            <person name="Richardson P."/>
        </authorList>
    </citation>
    <scope>NUCLEOTIDE SEQUENCE [LARGE SCALE GENOMIC DNA]</scope>
    <source>
        <strain evidence="3">ATCC BAA-1014 / DSM 16622 / JCM 12645 / Bem</strain>
    </source>
</reference>
<protein>
    <recommendedName>
        <fullName evidence="1">GIY-YIG domain-containing protein</fullName>
    </recommendedName>
</protein>
<organism evidence="2 3">
    <name type="scientific">Citrifermentans bemidjiense (strain ATCC BAA-1014 / DSM 16622 / JCM 12645 / Bem)</name>
    <name type="common">Geobacter bemidjiensis</name>
    <dbReference type="NCBI Taxonomy" id="404380"/>
    <lineage>
        <taxon>Bacteria</taxon>
        <taxon>Pseudomonadati</taxon>
        <taxon>Thermodesulfobacteriota</taxon>
        <taxon>Desulfuromonadia</taxon>
        <taxon>Geobacterales</taxon>
        <taxon>Geobacteraceae</taxon>
        <taxon>Citrifermentans</taxon>
    </lineage>
</organism>
<proteinExistence type="predicted"/>
<feature type="domain" description="GIY-YIG" evidence="1">
    <location>
        <begin position="1"/>
        <end position="80"/>
    </location>
</feature>
<dbReference type="Proteomes" id="UP000008825">
    <property type="component" value="Chromosome"/>
</dbReference>
<keyword evidence="3" id="KW-1185">Reference proteome</keyword>
<dbReference type="STRING" id="404380.Gbem_2985"/>
<dbReference type="RefSeq" id="WP_012531413.1">
    <property type="nucleotide sequence ID" value="NC_011146.1"/>
</dbReference>
<accession>B5E819</accession>
<name>B5E819_CITBB</name>
<dbReference type="PROSITE" id="PS50164">
    <property type="entry name" value="GIY_YIG"/>
    <property type="match status" value="1"/>
</dbReference>
<evidence type="ECO:0000313" key="3">
    <source>
        <dbReference type="Proteomes" id="UP000008825"/>
    </source>
</evidence>
<dbReference type="CDD" id="cd10449">
    <property type="entry name" value="GIY-YIG_SLX1_like"/>
    <property type="match status" value="1"/>
</dbReference>
<evidence type="ECO:0000313" key="2">
    <source>
        <dbReference type="EMBL" id="ACH39988.1"/>
    </source>
</evidence>
<dbReference type="InterPro" id="IPR035901">
    <property type="entry name" value="GIY-YIG_endonuc_sf"/>
</dbReference>
<reference evidence="2 3" key="2">
    <citation type="journal article" date="2010" name="BMC Genomics">
        <title>The genome of Geobacter bemidjiensis, exemplar for the subsurface clade of Geobacter species that predominate in Fe(III)-reducing subsurface environments.</title>
        <authorList>
            <person name="Aklujkar M."/>
            <person name="Young N.D."/>
            <person name="Holmes D."/>
            <person name="Chavan M."/>
            <person name="Risso C."/>
            <person name="Kiss H.E."/>
            <person name="Han C.S."/>
            <person name="Land M.L."/>
            <person name="Lovley D.R."/>
        </authorList>
    </citation>
    <scope>NUCLEOTIDE SEQUENCE [LARGE SCALE GENOMIC DNA]</scope>
    <source>
        <strain evidence="3">ATCC BAA-1014 / DSM 16622 / JCM 12645 / Bem</strain>
    </source>
</reference>
<dbReference type="EMBL" id="CP001124">
    <property type="protein sequence ID" value="ACH39988.1"/>
    <property type="molecule type" value="Genomic_DNA"/>
</dbReference>
<dbReference type="KEGG" id="gbm:Gbem_2985"/>
<dbReference type="SUPFAM" id="SSF82771">
    <property type="entry name" value="GIY-YIG endonuclease"/>
    <property type="match status" value="1"/>
</dbReference>
<dbReference type="HOGENOM" id="CLU_135650_6_3_7"/>
<evidence type="ECO:0000259" key="1">
    <source>
        <dbReference type="PROSITE" id="PS50164"/>
    </source>
</evidence>
<sequence>MKYVYLLQSIPHPDRHYVGLTSDVDKRLASHNAGQSPHTSKYRPWRIITYHAFADEAKASAFEKYLKTCSGLAFRKKHFM</sequence>
<dbReference type="InterPro" id="IPR000305">
    <property type="entry name" value="GIY-YIG_endonuc"/>
</dbReference>
<dbReference type="Gene3D" id="3.40.1440.10">
    <property type="entry name" value="GIY-YIG endonuclease"/>
    <property type="match status" value="1"/>
</dbReference>
<dbReference type="eggNOG" id="COG2827">
    <property type="taxonomic scope" value="Bacteria"/>
</dbReference>
<dbReference type="OrthoDB" id="5402497at2"/>